<name>A0ACC3Z4P8_COLTU</name>
<reference evidence="1 2" key="1">
    <citation type="journal article" date="2020" name="Phytopathology">
        <title>Genome Sequence Resources of Colletotrichum truncatum, C. plurivorum, C. musicola, and C. sojae: Four Species Pathogenic to Soybean (Glycine max).</title>
        <authorList>
            <person name="Rogerio F."/>
            <person name="Boufleur T.R."/>
            <person name="Ciampi-Guillardi M."/>
            <person name="Sukno S.A."/>
            <person name="Thon M.R."/>
            <person name="Massola Junior N.S."/>
            <person name="Baroncelli R."/>
        </authorList>
    </citation>
    <scope>NUCLEOTIDE SEQUENCE [LARGE SCALE GENOMIC DNA]</scope>
    <source>
        <strain evidence="1 2">CMES1059</strain>
    </source>
</reference>
<sequence length="61" mass="6835">MVIDRCSFLTEHKRRRPEGAISGLLCASPGRLVLLVYGIGSLLLLCPSSKPHLPRVFWCRD</sequence>
<dbReference type="EMBL" id="VUJX02000003">
    <property type="protein sequence ID" value="KAL0939059.1"/>
    <property type="molecule type" value="Genomic_DNA"/>
</dbReference>
<protein>
    <submittedName>
        <fullName evidence="1">Uncharacterized protein</fullName>
    </submittedName>
</protein>
<proteinExistence type="predicted"/>
<organism evidence="1 2">
    <name type="scientific">Colletotrichum truncatum</name>
    <name type="common">Anthracnose fungus</name>
    <name type="synonym">Colletotrichum capsici</name>
    <dbReference type="NCBI Taxonomy" id="5467"/>
    <lineage>
        <taxon>Eukaryota</taxon>
        <taxon>Fungi</taxon>
        <taxon>Dikarya</taxon>
        <taxon>Ascomycota</taxon>
        <taxon>Pezizomycotina</taxon>
        <taxon>Sordariomycetes</taxon>
        <taxon>Hypocreomycetidae</taxon>
        <taxon>Glomerellales</taxon>
        <taxon>Glomerellaceae</taxon>
        <taxon>Colletotrichum</taxon>
        <taxon>Colletotrichum truncatum species complex</taxon>
    </lineage>
</organism>
<evidence type="ECO:0000313" key="2">
    <source>
        <dbReference type="Proteomes" id="UP000805649"/>
    </source>
</evidence>
<gene>
    <name evidence="1" type="ORF">CTRU02_205669</name>
</gene>
<keyword evidence="2" id="KW-1185">Reference proteome</keyword>
<accession>A0ACC3Z4P8</accession>
<dbReference type="Proteomes" id="UP000805649">
    <property type="component" value="Unassembled WGS sequence"/>
</dbReference>
<comment type="caution">
    <text evidence="1">The sequence shown here is derived from an EMBL/GenBank/DDBJ whole genome shotgun (WGS) entry which is preliminary data.</text>
</comment>
<evidence type="ECO:0000313" key="1">
    <source>
        <dbReference type="EMBL" id="KAL0939059.1"/>
    </source>
</evidence>